<accession>A0A096BX23</accession>
<sequence>MAKISALILAKNEEENIKDCITSVSFVDEVLVIDDFSTDRTKEIAEQLGARVIQHSMNGDWGAQQTFAIKEATYEWVLFIDADERISTPLAEEILSVVDKGEEKAYWIRRENKFHNNHAVHGVLRPDYVNRLFPAKGSYVTGFVHPQIVTPYTNSKLKHVMYHYTYDNWNQYFNKFNNYTTLAAAKYKENHKPCHFVRDIILRPLWAFFKVYILNGGFKDGKMGWVLSVNHYFYTMTKYVKLYHLYKDNGKL</sequence>
<name>A0A096BX23_9FIRM</name>
<evidence type="ECO:0000313" key="2">
    <source>
        <dbReference type="EMBL" id="KGF47267.1"/>
    </source>
</evidence>
<comment type="caution">
    <text evidence="2">The sequence shown here is derived from an EMBL/GenBank/DDBJ whole genome shotgun (WGS) entry which is preliminary data.</text>
</comment>
<dbReference type="AlphaFoldDB" id="A0A096BX23"/>
<keyword evidence="2" id="KW-0808">Transferase</keyword>
<evidence type="ECO:0000259" key="1">
    <source>
        <dbReference type="Pfam" id="PF00535"/>
    </source>
</evidence>
<dbReference type="Pfam" id="PF00535">
    <property type="entry name" value="Glycos_transf_2"/>
    <property type="match status" value="1"/>
</dbReference>
<dbReference type="EMBL" id="JRNT01000014">
    <property type="protein sequence ID" value="KGF47267.1"/>
    <property type="molecule type" value="Genomic_DNA"/>
</dbReference>
<dbReference type="RefSeq" id="WP_028258245.1">
    <property type="nucleotide sequence ID" value="NZ_JRNT01000014.1"/>
</dbReference>
<dbReference type="CDD" id="cd02511">
    <property type="entry name" value="Beta4Glucosyltransferase"/>
    <property type="match status" value="1"/>
</dbReference>
<organism evidence="2 3">
    <name type="scientific">Veillonella montpellierensis DNF00314</name>
    <dbReference type="NCBI Taxonomy" id="1401067"/>
    <lineage>
        <taxon>Bacteria</taxon>
        <taxon>Bacillati</taxon>
        <taxon>Bacillota</taxon>
        <taxon>Negativicutes</taxon>
        <taxon>Veillonellales</taxon>
        <taxon>Veillonellaceae</taxon>
        <taxon>Veillonella</taxon>
    </lineage>
</organism>
<dbReference type="InterPro" id="IPR029044">
    <property type="entry name" value="Nucleotide-diphossugar_trans"/>
</dbReference>
<feature type="domain" description="Glycosyltransferase 2-like" evidence="1">
    <location>
        <begin position="5"/>
        <end position="126"/>
    </location>
</feature>
<dbReference type="SUPFAM" id="SSF53448">
    <property type="entry name" value="Nucleotide-diphospho-sugar transferases"/>
    <property type="match status" value="1"/>
</dbReference>
<evidence type="ECO:0000313" key="3">
    <source>
        <dbReference type="Proteomes" id="UP000029628"/>
    </source>
</evidence>
<keyword evidence="3" id="KW-1185">Reference proteome</keyword>
<reference evidence="2 3" key="1">
    <citation type="submission" date="2014-07" db="EMBL/GenBank/DDBJ databases">
        <authorList>
            <person name="McCorrison J."/>
            <person name="Sanka R."/>
            <person name="Torralba M."/>
            <person name="Gillis M."/>
            <person name="Haft D.H."/>
            <person name="Methe B."/>
            <person name="Sutton G."/>
            <person name="Nelson K.E."/>
        </authorList>
    </citation>
    <scope>NUCLEOTIDE SEQUENCE [LARGE SCALE GENOMIC DNA]</scope>
    <source>
        <strain evidence="2 3">DNF00314</strain>
    </source>
</reference>
<dbReference type="Gene3D" id="3.90.550.10">
    <property type="entry name" value="Spore Coat Polysaccharide Biosynthesis Protein SpsA, Chain A"/>
    <property type="match status" value="1"/>
</dbReference>
<gene>
    <name evidence="2" type="ORF">HMPREF0872_05300</name>
</gene>
<dbReference type="GO" id="GO:0016740">
    <property type="term" value="F:transferase activity"/>
    <property type="evidence" value="ECO:0007669"/>
    <property type="project" value="UniProtKB-KW"/>
</dbReference>
<dbReference type="PANTHER" id="PTHR43630:SF2">
    <property type="entry name" value="GLYCOSYLTRANSFERASE"/>
    <property type="match status" value="1"/>
</dbReference>
<protein>
    <submittedName>
        <fullName evidence="2">Beta-1,4-glucosyltransferase</fullName>
    </submittedName>
</protein>
<dbReference type="PANTHER" id="PTHR43630">
    <property type="entry name" value="POLY-BETA-1,6-N-ACETYL-D-GLUCOSAMINE SYNTHASE"/>
    <property type="match status" value="1"/>
</dbReference>
<proteinExistence type="predicted"/>
<dbReference type="InterPro" id="IPR001173">
    <property type="entry name" value="Glyco_trans_2-like"/>
</dbReference>
<dbReference type="eggNOG" id="COG0463">
    <property type="taxonomic scope" value="Bacteria"/>
</dbReference>
<dbReference type="Proteomes" id="UP000029628">
    <property type="component" value="Unassembled WGS sequence"/>
</dbReference>